<evidence type="ECO:0000256" key="2">
    <source>
        <dbReference type="SAM" id="Coils"/>
    </source>
</evidence>
<organism evidence="3 4">
    <name type="scientific">Photobacterium marinum</name>
    <dbReference type="NCBI Taxonomy" id="1056511"/>
    <lineage>
        <taxon>Bacteria</taxon>
        <taxon>Pseudomonadati</taxon>
        <taxon>Pseudomonadota</taxon>
        <taxon>Gammaproteobacteria</taxon>
        <taxon>Vibrionales</taxon>
        <taxon>Vibrionaceae</taxon>
        <taxon>Photobacterium</taxon>
    </lineage>
</organism>
<dbReference type="Gene3D" id="1.10.10.60">
    <property type="entry name" value="Homeodomain-like"/>
    <property type="match status" value="1"/>
</dbReference>
<dbReference type="GO" id="GO:0003677">
    <property type="term" value="F:DNA binding"/>
    <property type="evidence" value="ECO:0007669"/>
    <property type="project" value="InterPro"/>
</dbReference>
<keyword evidence="2" id="KW-0175">Coiled coil</keyword>
<dbReference type="PANTHER" id="PTHR33215:SF12">
    <property type="entry name" value="TRANSPOSASE INSN FOR INSERTION SEQUENCE ELEMENT IS911A-RELATED"/>
    <property type="match status" value="1"/>
</dbReference>
<dbReference type="PATRIC" id="fig|1056511.3.peg.762"/>
<gene>
    <name evidence="3" type="ORF">C942_02700</name>
</gene>
<evidence type="ECO:0000313" key="3">
    <source>
        <dbReference type="EMBL" id="ELR67192.1"/>
    </source>
</evidence>
<dbReference type="Pfam" id="PF01527">
    <property type="entry name" value="HTH_Tnp_1"/>
    <property type="match status" value="1"/>
</dbReference>
<dbReference type="GO" id="GO:0004803">
    <property type="term" value="F:transposase activity"/>
    <property type="evidence" value="ECO:0007669"/>
    <property type="project" value="InterPro"/>
</dbReference>
<dbReference type="EMBL" id="AMZO01000003">
    <property type="protein sequence ID" value="ELR67192.1"/>
    <property type="molecule type" value="Genomic_DNA"/>
</dbReference>
<sequence>MTKRTRRTFSPEFKLEAAQLVLDQSYSVAEAAKAMNVGKSTMDKWVRQLKEERQGISPKASPMTAEQIEIRELKKKLARLEEHNEILKNVWSAPELQEKFDSRSRLRQCIRPIREQSLYSGLDGIRTSPS</sequence>
<accession>L8JIC5</accession>
<feature type="coiled-coil region" evidence="2">
    <location>
        <begin position="63"/>
        <end position="90"/>
    </location>
</feature>
<reference evidence="3 4" key="1">
    <citation type="submission" date="2012-12" db="EMBL/GenBank/DDBJ databases">
        <title>Genome Assembly of Photobacterium sp. AK15.</title>
        <authorList>
            <person name="Khatri I."/>
            <person name="Vaidya B."/>
            <person name="Srinivas T.N.R."/>
            <person name="Subramanian S."/>
            <person name="Pinnaka A."/>
        </authorList>
    </citation>
    <scope>NUCLEOTIDE SEQUENCE [LARGE SCALE GENOMIC DNA]</scope>
    <source>
        <strain evidence="3 4">AK15</strain>
    </source>
</reference>
<comment type="similarity">
    <text evidence="1">Belongs to the transposase 8 family.</text>
</comment>
<protein>
    <submittedName>
        <fullName evidence="3">Mobile element protein</fullName>
    </submittedName>
</protein>
<comment type="caution">
    <text evidence="3">The sequence shown here is derived from an EMBL/GenBank/DDBJ whole genome shotgun (WGS) entry which is preliminary data.</text>
</comment>
<dbReference type="PANTHER" id="PTHR33215">
    <property type="entry name" value="PROTEIN DISTAL ANTENNA"/>
    <property type="match status" value="1"/>
</dbReference>
<dbReference type="InterPro" id="IPR051839">
    <property type="entry name" value="RD_transcriptional_regulator"/>
</dbReference>
<name>L8JIC5_9GAMM</name>
<dbReference type="SUPFAM" id="SSF46689">
    <property type="entry name" value="Homeodomain-like"/>
    <property type="match status" value="1"/>
</dbReference>
<keyword evidence="4" id="KW-1185">Reference proteome</keyword>
<proteinExistence type="inferred from homology"/>
<dbReference type="AlphaFoldDB" id="L8JIC5"/>
<evidence type="ECO:0000313" key="4">
    <source>
        <dbReference type="Proteomes" id="UP000011134"/>
    </source>
</evidence>
<dbReference type="InterPro" id="IPR009057">
    <property type="entry name" value="Homeodomain-like_sf"/>
</dbReference>
<dbReference type="InterPro" id="IPR002514">
    <property type="entry name" value="Transposase_8"/>
</dbReference>
<dbReference type="Proteomes" id="UP000011134">
    <property type="component" value="Unassembled WGS sequence"/>
</dbReference>
<dbReference type="GO" id="GO:0006313">
    <property type="term" value="P:DNA transposition"/>
    <property type="evidence" value="ECO:0007669"/>
    <property type="project" value="InterPro"/>
</dbReference>
<evidence type="ECO:0000256" key="1">
    <source>
        <dbReference type="ARBA" id="ARBA00009964"/>
    </source>
</evidence>